<reference evidence="3" key="1">
    <citation type="submission" date="2021-01" db="EMBL/GenBank/DDBJ databases">
        <title>Whole genome shotgun sequence of Virgisporangium aurantiacum NBRC 16421.</title>
        <authorList>
            <person name="Komaki H."/>
            <person name="Tamura T."/>
        </authorList>
    </citation>
    <scope>NUCLEOTIDE SEQUENCE</scope>
    <source>
        <strain evidence="3">NBRC 16421</strain>
    </source>
</reference>
<dbReference type="InterPro" id="IPR042001">
    <property type="entry name" value="Sortase_F"/>
</dbReference>
<dbReference type="EMBL" id="BOPG01000099">
    <property type="protein sequence ID" value="GIJ63576.1"/>
    <property type="molecule type" value="Genomic_DNA"/>
</dbReference>
<dbReference type="InterPro" id="IPR023365">
    <property type="entry name" value="Sortase_dom-sf"/>
</dbReference>
<evidence type="ECO:0000256" key="1">
    <source>
        <dbReference type="ARBA" id="ARBA00022801"/>
    </source>
</evidence>
<evidence type="ECO:0000313" key="3">
    <source>
        <dbReference type="EMBL" id="GIJ63576.1"/>
    </source>
</evidence>
<keyword evidence="1" id="KW-0378">Hydrolase</keyword>
<dbReference type="Proteomes" id="UP000612585">
    <property type="component" value="Unassembled WGS sequence"/>
</dbReference>
<accession>A0A8J3ZLC0</accession>
<dbReference type="GO" id="GO:0016787">
    <property type="term" value="F:hydrolase activity"/>
    <property type="evidence" value="ECO:0007669"/>
    <property type="project" value="UniProtKB-KW"/>
</dbReference>
<feature type="compositionally biased region" description="Low complexity" evidence="2">
    <location>
        <begin position="50"/>
        <end position="60"/>
    </location>
</feature>
<dbReference type="Pfam" id="PF04203">
    <property type="entry name" value="Sortase"/>
    <property type="match status" value="1"/>
</dbReference>
<protein>
    <submittedName>
        <fullName evidence="3">Class F sortase</fullName>
    </submittedName>
</protein>
<comment type="caution">
    <text evidence="3">The sequence shown here is derived from an EMBL/GenBank/DDBJ whole genome shotgun (WGS) entry which is preliminary data.</text>
</comment>
<dbReference type="AlphaFoldDB" id="A0A8J3ZLC0"/>
<dbReference type="Gene3D" id="2.40.260.10">
    <property type="entry name" value="Sortase"/>
    <property type="match status" value="1"/>
</dbReference>
<evidence type="ECO:0000256" key="2">
    <source>
        <dbReference type="SAM" id="MobiDB-lite"/>
    </source>
</evidence>
<dbReference type="CDD" id="cd05829">
    <property type="entry name" value="Sortase_F"/>
    <property type="match status" value="1"/>
</dbReference>
<feature type="region of interest" description="Disordered" evidence="2">
    <location>
        <begin position="37"/>
        <end position="74"/>
    </location>
</feature>
<gene>
    <name evidence="3" type="ORF">Vau01_110920</name>
</gene>
<sequence length="222" mass="22692">MSQPESRRVGRQGRIALLAAAVVALAVIAAVGANLRGDRTRDRGEPPAPVSASPAGSGPERTGGDALTTGPLLPTSNPVSVSIPALNVTSTVTGLGLNPDGSMQVPDNADTVGWFTHAPTPGALGPAVLAGHVNWKGHDGAFAALDTMKAGDAVNITRGDGIIATFTVTKVGHYPKDQFPSDAVYGAIDHAGLRLITCGGEFDTGRHSYRDNIVVYATLAHS</sequence>
<dbReference type="SUPFAM" id="SSF63817">
    <property type="entry name" value="Sortase"/>
    <property type="match status" value="1"/>
</dbReference>
<keyword evidence="4" id="KW-1185">Reference proteome</keyword>
<dbReference type="RefSeq" id="WP_204010402.1">
    <property type="nucleotide sequence ID" value="NZ_BOPG01000099.1"/>
</dbReference>
<organism evidence="3 4">
    <name type="scientific">Virgisporangium aurantiacum</name>
    <dbReference type="NCBI Taxonomy" id="175570"/>
    <lineage>
        <taxon>Bacteria</taxon>
        <taxon>Bacillati</taxon>
        <taxon>Actinomycetota</taxon>
        <taxon>Actinomycetes</taxon>
        <taxon>Micromonosporales</taxon>
        <taxon>Micromonosporaceae</taxon>
        <taxon>Virgisporangium</taxon>
    </lineage>
</organism>
<dbReference type="NCBIfam" id="NF033748">
    <property type="entry name" value="class_F_sortase"/>
    <property type="match status" value="1"/>
</dbReference>
<proteinExistence type="predicted"/>
<dbReference type="InterPro" id="IPR005754">
    <property type="entry name" value="Sortase"/>
</dbReference>
<evidence type="ECO:0000313" key="4">
    <source>
        <dbReference type="Proteomes" id="UP000612585"/>
    </source>
</evidence>
<name>A0A8J3ZLC0_9ACTN</name>